<dbReference type="Proteomes" id="UP000541444">
    <property type="component" value="Unassembled WGS sequence"/>
</dbReference>
<sequence>SNMHIKNLIPRSKFMFESCSEMEASMSRHDDEFENKVDEVLDSQEEVDVGPQVIATPEDMCLFNCVGREKNELKEVLLALKSRGTQGFILLFPKSSEQTRGERWLAIKRMKSKWFIFCNMMWTSAPCHYHFCLGPSYRVY</sequence>
<reference evidence="2 3" key="1">
    <citation type="journal article" date="2020" name="IScience">
        <title>Genome Sequencing of the Endangered Kingdonia uniflora (Circaeasteraceae, Ranunculales) Reveals Potential Mechanisms of Evolutionary Specialization.</title>
        <authorList>
            <person name="Sun Y."/>
            <person name="Deng T."/>
            <person name="Zhang A."/>
            <person name="Moore M.J."/>
            <person name="Landis J.B."/>
            <person name="Lin N."/>
            <person name="Zhang H."/>
            <person name="Zhang X."/>
            <person name="Huang J."/>
            <person name="Zhang X."/>
            <person name="Sun H."/>
            <person name="Wang H."/>
        </authorList>
    </citation>
    <scope>NUCLEOTIDE SEQUENCE [LARGE SCALE GENOMIC DNA]</scope>
    <source>
        <strain evidence="2">TB1705</strain>
        <tissue evidence="2">Leaf</tissue>
    </source>
</reference>
<evidence type="ECO:0000313" key="2">
    <source>
        <dbReference type="EMBL" id="KAF6173208.1"/>
    </source>
</evidence>
<keyword evidence="3" id="KW-1185">Reference proteome</keyword>
<comment type="caution">
    <text evidence="2">The sequence shown here is derived from an EMBL/GenBank/DDBJ whole genome shotgun (WGS) entry which is preliminary data.</text>
</comment>
<evidence type="ECO:0000313" key="3">
    <source>
        <dbReference type="Proteomes" id="UP000541444"/>
    </source>
</evidence>
<gene>
    <name evidence="2" type="ORF">GIB67_012549</name>
    <name evidence="1" type="ORF">GIB67_015823</name>
</gene>
<evidence type="ECO:0000313" key="1">
    <source>
        <dbReference type="EMBL" id="KAF6170871.1"/>
    </source>
</evidence>
<accession>A0A7J7P208</accession>
<organism evidence="2 3">
    <name type="scientific">Kingdonia uniflora</name>
    <dbReference type="NCBI Taxonomy" id="39325"/>
    <lineage>
        <taxon>Eukaryota</taxon>
        <taxon>Viridiplantae</taxon>
        <taxon>Streptophyta</taxon>
        <taxon>Embryophyta</taxon>
        <taxon>Tracheophyta</taxon>
        <taxon>Spermatophyta</taxon>
        <taxon>Magnoliopsida</taxon>
        <taxon>Ranunculales</taxon>
        <taxon>Circaeasteraceae</taxon>
        <taxon>Kingdonia</taxon>
    </lineage>
</organism>
<name>A0A7J7P208_9MAGN</name>
<dbReference type="EMBL" id="JACGCM010000560">
    <property type="protein sequence ID" value="KAF6170871.1"/>
    <property type="molecule type" value="Genomic_DNA"/>
</dbReference>
<proteinExistence type="predicted"/>
<feature type="non-terminal residue" evidence="2">
    <location>
        <position position="1"/>
    </location>
</feature>
<dbReference type="AlphaFoldDB" id="A0A7J7P208"/>
<dbReference type="EMBL" id="JACGCM010000348">
    <property type="protein sequence ID" value="KAF6173208.1"/>
    <property type="molecule type" value="Genomic_DNA"/>
</dbReference>
<protein>
    <submittedName>
        <fullName evidence="2">Uncharacterized protein</fullName>
    </submittedName>
</protein>